<dbReference type="PANTHER" id="PTHR11562:SF17">
    <property type="entry name" value="RE54080P-RELATED"/>
    <property type="match status" value="1"/>
</dbReference>
<evidence type="ECO:0000256" key="9">
    <source>
        <dbReference type="SAM" id="MobiDB-lite"/>
    </source>
</evidence>
<keyword evidence="6 10" id="KW-1133">Transmembrane helix</keyword>
<feature type="compositionally biased region" description="Basic and acidic residues" evidence="9">
    <location>
        <begin position="1"/>
        <end position="13"/>
    </location>
</feature>
<feature type="transmembrane region" description="Helical" evidence="10">
    <location>
        <begin position="173"/>
        <end position="191"/>
    </location>
</feature>
<name>A0A916ZQD9_9SPHN</name>
<comment type="caution">
    <text evidence="13">The sequence shown here is derived from an EMBL/GenBank/DDBJ whole genome shotgun (WGS) entry which is preliminary data.</text>
</comment>
<evidence type="ECO:0000256" key="4">
    <source>
        <dbReference type="ARBA" id="ARBA00022692"/>
    </source>
</evidence>
<dbReference type="InterPro" id="IPR002524">
    <property type="entry name" value="Cation_efflux"/>
</dbReference>
<dbReference type="Pfam" id="PF01545">
    <property type="entry name" value="Cation_efflux"/>
    <property type="match status" value="1"/>
</dbReference>
<evidence type="ECO:0000256" key="2">
    <source>
        <dbReference type="ARBA" id="ARBA00008873"/>
    </source>
</evidence>
<evidence type="ECO:0000313" key="13">
    <source>
        <dbReference type="EMBL" id="GGE09010.1"/>
    </source>
</evidence>
<evidence type="ECO:0000256" key="3">
    <source>
        <dbReference type="ARBA" id="ARBA00022448"/>
    </source>
</evidence>
<evidence type="ECO:0000256" key="10">
    <source>
        <dbReference type="SAM" id="Phobius"/>
    </source>
</evidence>
<dbReference type="SUPFAM" id="SSF160240">
    <property type="entry name" value="Cation efflux protein cytoplasmic domain-like"/>
    <property type="match status" value="1"/>
</dbReference>
<dbReference type="InterPro" id="IPR027469">
    <property type="entry name" value="Cation_efflux_TMD_sf"/>
</dbReference>
<dbReference type="PANTHER" id="PTHR11562">
    <property type="entry name" value="CATION EFFLUX PROTEIN/ ZINC TRANSPORTER"/>
    <property type="match status" value="1"/>
</dbReference>
<proteinExistence type="inferred from homology"/>
<dbReference type="Proteomes" id="UP000635071">
    <property type="component" value="Unassembled WGS sequence"/>
</dbReference>
<feature type="domain" description="Cation efflux protein cytoplasmic" evidence="12">
    <location>
        <begin position="230"/>
        <end position="303"/>
    </location>
</feature>
<feature type="domain" description="Cation efflux protein transmembrane" evidence="11">
    <location>
        <begin position="33"/>
        <end position="222"/>
    </location>
</feature>
<dbReference type="InterPro" id="IPR058533">
    <property type="entry name" value="Cation_efflux_TM"/>
</dbReference>
<dbReference type="Gene3D" id="1.20.1510.10">
    <property type="entry name" value="Cation efflux protein transmembrane domain"/>
    <property type="match status" value="1"/>
</dbReference>
<dbReference type="NCBIfam" id="TIGR01297">
    <property type="entry name" value="CDF"/>
    <property type="match status" value="1"/>
</dbReference>
<gene>
    <name evidence="13" type="primary">czcD</name>
    <name evidence="13" type="ORF">GCM10011529_14280</name>
</gene>
<reference evidence="13" key="2">
    <citation type="submission" date="2020-09" db="EMBL/GenBank/DDBJ databases">
        <authorList>
            <person name="Sun Q."/>
            <person name="Zhou Y."/>
        </authorList>
    </citation>
    <scope>NUCLEOTIDE SEQUENCE</scope>
    <source>
        <strain evidence="13">CGMCC 1.15519</strain>
    </source>
</reference>
<dbReference type="EMBL" id="BMJM01000004">
    <property type="protein sequence ID" value="GGE09010.1"/>
    <property type="molecule type" value="Genomic_DNA"/>
</dbReference>
<dbReference type="InterPro" id="IPR036837">
    <property type="entry name" value="Cation_efflux_CTD_sf"/>
</dbReference>
<dbReference type="InterPro" id="IPR050681">
    <property type="entry name" value="CDF/SLC30A"/>
</dbReference>
<dbReference type="SUPFAM" id="SSF161111">
    <property type="entry name" value="Cation efflux protein transmembrane domain-like"/>
    <property type="match status" value="1"/>
</dbReference>
<feature type="transmembrane region" description="Helical" evidence="10">
    <location>
        <begin position="197"/>
        <end position="215"/>
    </location>
</feature>
<feature type="transmembrane region" description="Helical" evidence="10">
    <location>
        <begin position="98"/>
        <end position="117"/>
    </location>
</feature>
<keyword evidence="5" id="KW-0862">Zinc</keyword>
<dbReference type="RefSeq" id="WP_188762248.1">
    <property type="nucleotide sequence ID" value="NZ_BMJM01000004.1"/>
</dbReference>
<keyword evidence="5" id="KW-0864">Zinc transport</keyword>
<dbReference type="InterPro" id="IPR027470">
    <property type="entry name" value="Cation_efflux_CTD"/>
</dbReference>
<keyword evidence="14" id="KW-1185">Reference proteome</keyword>
<feature type="region of interest" description="Disordered" evidence="9">
    <location>
        <begin position="1"/>
        <end position="22"/>
    </location>
</feature>
<protein>
    <submittedName>
        <fullName evidence="13">Cobalt transporter</fullName>
    </submittedName>
</protein>
<dbReference type="Pfam" id="PF16916">
    <property type="entry name" value="ZT_dimer"/>
    <property type="match status" value="1"/>
</dbReference>
<evidence type="ECO:0000313" key="14">
    <source>
        <dbReference type="Proteomes" id="UP000635071"/>
    </source>
</evidence>
<keyword evidence="7" id="KW-0406">Ion transport</keyword>
<keyword evidence="4 10" id="KW-0812">Transmembrane</keyword>
<dbReference type="GO" id="GO:0005886">
    <property type="term" value="C:plasma membrane"/>
    <property type="evidence" value="ECO:0007669"/>
    <property type="project" value="TreeGrafter"/>
</dbReference>
<comment type="similarity">
    <text evidence="2">Belongs to the cation diffusion facilitator (CDF) transporter (TC 2.A.4) family. SLC30A subfamily.</text>
</comment>
<dbReference type="GO" id="GO:0005385">
    <property type="term" value="F:zinc ion transmembrane transporter activity"/>
    <property type="evidence" value="ECO:0007669"/>
    <property type="project" value="TreeGrafter"/>
</dbReference>
<keyword evidence="3" id="KW-0813">Transport</keyword>
<dbReference type="AlphaFoldDB" id="A0A916ZQD9"/>
<organism evidence="13 14">
    <name type="scientific">Sandarakinorhabdus glacialis</name>
    <dbReference type="NCBI Taxonomy" id="1614636"/>
    <lineage>
        <taxon>Bacteria</taxon>
        <taxon>Pseudomonadati</taxon>
        <taxon>Pseudomonadota</taxon>
        <taxon>Alphaproteobacteria</taxon>
        <taxon>Sphingomonadales</taxon>
        <taxon>Sphingosinicellaceae</taxon>
        <taxon>Sandarakinorhabdus</taxon>
    </lineage>
</organism>
<evidence type="ECO:0000259" key="11">
    <source>
        <dbReference type="Pfam" id="PF01545"/>
    </source>
</evidence>
<evidence type="ECO:0000256" key="1">
    <source>
        <dbReference type="ARBA" id="ARBA00004141"/>
    </source>
</evidence>
<evidence type="ECO:0000259" key="12">
    <source>
        <dbReference type="Pfam" id="PF16916"/>
    </source>
</evidence>
<accession>A0A916ZQD9</accession>
<sequence length="315" mass="32219">MAGHDHETHDGHAGHGQHGHSHAPKDFGTAFAVGIGLNLAYVIAEAGFGVATGSMALLADAGHNLSDVLGLAVAWAGLRLATRAPSARFTYGLKRSGILAALANAVFLFVACGAIAVEAFRRLGDPQPVPGVTVMVVAGMGILVNGFTAWLFSGGSGSGKDGDVNIRGAYLHMLADAGISAAVVVAGLIVLKTGAYWVDPALSLIVVAVILRGTWGLMRESVALALDAVPPGIDPEAVTAFLGERPGVAAVHHLHIWPMGTTDTAMTAHLVMPGGHPGDAVLAGLAHDVEHKFRIGHATFQVEIGAVDCRQAACV</sequence>
<reference evidence="13" key="1">
    <citation type="journal article" date="2014" name="Int. J. Syst. Evol. Microbiol.">
        <title>Complete genome sequence of Corynebacterium casei LMG S-19264T (=DSM 44701T), isolated from a smear-ripened cheese.</title>
        <authorList>
            <consortium name="US DOE Joint Genome Institute (JGI-PGF)"/>
            <person name="Walter F."/>
            <person name="Albersmeier A."/>
            <person name="Kalinowski J."/>
            <person name="Ruckert C."/>
        </authorList>
    </citation>
    <scope>NUCLEOTIDE SEQUENCE</scope>
    <source>
        <strain evidence="13">CGMCC 1.15519</strain>
    </source>
</reference>
<evidence type="ECO:0000256" key="6">
    <source>
        <dbReference type="ARBA" id="ARBA00022989"/>
    </source>
</evidence>
<feature type="transmembrane region" description="Helical" evidence="10">
    <location>
        <begin position="129"/>
        <end position="152"/>
    </location>
</feature>
<keyword evidence="8 10" id="KW-0472">Membrane</keyword>
<evidence type="ECO:0000256" key="7">
    <source>
        <dbReference type="ARBA" id="ARBA00023065"/>
    </source>
</evidence>
<comment type="subcellular location">
    <subcellularLocation>
        <location evidence="1">Membrane</location>
        <topology evidence="1">Multi-pass membrane protein</topology>
    </subcellularLocation>
</comment>
<evidence type="ECO:0000256" key="5">
    <source>
        <dbReference type="ARBA" id="ARBA00022906"/>
    </source>
</evidence>
<evidence type="ECO:0000256" key="8">
    <source>
        <dbReference type="ARBA" id="ARBA00023136"/>
    </source>
</evidence>